<protein>
    <submittedName>
        <fullName evidence="1">Substrate-binding domain-containing protein</fullName>
    </submittedName>
</protein>
<proteinExistence type="predicted"/>
<reference evidence="1" key="2">
    <citation type="submission" date="2021-04" db="EMBL/GenBank/DDBJ databases">
        <authorList>
            <person name="Gilroy R."/>
        </authorList>
    </citation>
    <scope>NUCLEOTIDE SEQUENCE</scope>
    <source>
        <strain evidence="1">14324</strain>
    </source>
</reference>
<dbReference type="EMBL" id="DXBU01000049">
    <property type="protein sequence ID" value="HIZ21903.1"/>
    <property type="molecule type" value="Genomic_DNA"/>
</dbReference>
<evidence type="ECO:0000313" key="1">
    <source>
        <dbReference type="EMBL" id="HIZ21903.1"/>
    </source>
</evidence>
<comment type="caution">
    <text evidence="1">The sequence shown here is derived from an EMBL/GenBank/DDBJ whole genome shotgun (WGS) entry which is preliminary data.</text>
</comment>
<dbReference type="Proteomes" id="UP000824041">
    <property type="component" value="Unassembled WGS sequence"/>
</dbReference>
<name>A0A9D2DRS6_9FIRM</name>
<gene>
    <name evidence="1" type="ORF">IAA21_03770</name>
</gene>
<evidence type="ECO:0000313" key="2">
    <source>
        <dbReference type="Proteomes" id="UP000824041"/>
    </source>
</evidence>
<dbReference type="SUPFAM" id="SSF53850">
    <property type="entry name" value="Periplasmic binding protein-like II"/>
    <property type="match status" value="1"/>
</dbReference>
<dbReference type="AlphaFoldDB" id="A0A9D2DRS6"/>
<organism evidence="1 2">
    <name type="scientific">Candidatus Blautia faecigallinarum</name>
    <dbReference type="NCBI Taxonomy" id="2838488"/>
    <lineage>
        <taxon>Bacteria</taxon>
        <taxon>Bacillati</taxon>
        <taxon>Bacillota</taxon>
        <taxon>Clostridia</taxon>
        <taxon>Lachnospirales</taxon>
        <taxon>Lachnospiraceae</taxon>
        <taxon>Blautia</taxon>
    </lineage>
</organism>
<accession>A0A9D2DRS6</accession>
<sequence length="350" mass="38261">MRKKVIGLLLLTAIMLVSGGIYLLGQRKQAVTVSGYLGGEKIGFFEDEEIADILKERYGLEADYSKAGSLDMITADLEGRDYLFPSSSIALEYYEDLHGKPLQNETILNTPIVLYTHRIVLDALVEQGAAETVEDVNYVDMNKLVDLIQKEIHWKDIGVEELYGKVSVDTTDPASSNSGNMFAALLADILNGGETPTQADLGEVLPKLQDIFGKLGYMETSSADLFSQFLKMGVGATPIAAGYESQIIEYAVMEPEDYQAVKDDIVILYPTPTVWSTHVMIALDENGQALLEALLDEEIQELAWDRHGFRTESGGSIQGDLPVSGIAPSITSVAPIPDYEVMKQIIDGLA</sequence>
<reference evidence="1" key="1">
    <citation type="journal article" date="2021" name="PeerJ">
        <title>Extensive microbial diversity within the chicken gut microbiome revealed by metagenomics and culture.</title>
        <authorList>
            <person name="Gilroy R."/>
            <person name="Ravi A."/>
            <person name="Getino M."/>
            <person name="Pursley I."/>
            <person name="Horton D.L."/>
            <person name="Alikhan N.F."/>
            <person name="Baker D."/>
            <person name="Gharbi K."/>
            <person name="Hall N."/>
            <person name="Watson M."/>
            <person name="Adriaenssens E.M."/>
            <person name="Foster-Nyarko E."/>
            <person name="Jarju S."/>
            <person name="Secka A."/>
            <person name="Antonio M."/>
            <person name="Oren A."/>
            <person name="Chaudhuri R.R."/>
            <person name="La Ragione R."/>
            <person name="Hildebrand F."/>
            <person name="Pallen M.J."/>
        </authorList>
    </citation>
    <scope>NUCLEOTIDE SEQUENCE</scope>
    <source>
        <strain evidence="1">14324</strain>
    </source>
</reference>